<sequence>VVQSYVLGAKSNAYKGDTQIAQSTLESTLGNVKADLRTLRILNKWVSNLTTDSATTTQNDRTPSVSRHSTVSTTVSSSAWNERKEQRQEFKHHRDAVLLMEQVIQHVEPELQRSWKDQQSMSAAGHSNKT</sequence>
<dbReference type="AlphaFoldDB" id="A0A9P6FE40"/>
<accession>A0A9P6FE40</accession>
<reference evidence="2" key="1">
    <citation type="journal article" date="2020" name="Fungal Divers.">
        <title>Resolving the Mortierellaceae phylogeny through synthesis of multi-gene phylogenetics and phylogenomics.</title>
        <authorList>
            <person name="Vandepol N."/>
            <person name="Liber J."/>
            <person name="Desiro A."/>
            <person name="Na H."/>
            <person name="Kennedy M."/>
            <person name="Barry K."/>
            <person name="Grigoriev I.V."/>
            <person name="Miller A.N."/>
            <person name="O'Donnell K."/>
            <person name="Stajich J.E."/>
            <person name="Bonito G."/>
        </authorList>
    </citation>
    <scope>NUCLEOTIDE SEQUENCE</scope>
    <source>
        <strain evidence="2">KOD1015</strain>
    </source>
</reference>
<comment type="caution">
    <text evidence="2">The sequence shown here is derived from an EMBL/GenBank/DDBJ whole genome shotgun (WGS) entry which is preliminary data.</text>
</comment>
<keyword evidence="3" id="KW-1185">Reference proteome</keyword>
<organism evidence="2 3">
    <name type="scientific">Lunasporangiospora selenospora</name>
    <dbReference type="NCBI Taxonomy" id="979761"/>
    <lineage>
        <taxon>Eukaryota</taxon>
        <taxon>Fungi</taxon>
        <taxon>Fungi incertae sedis</taxon>
        <taxon>Mucoromycota</taxon>
        <taxon>Mortierellomycotina</taxon>
        <taxon>Mortierellomycetes</taxon>
        <taxon>Mortierellales</taxon>
        <taxon>Mortierellaceae</taxon>
        <taxon>Lunasporangiospora</taxon>
    </lineage>
</organism>
<protein>
    <submittedName>
        <fullName evidence="2">Uncharacterized protein</fullName>
    </submittedName>
</protein>
<feature type="compositionally biased region" description="Polar residues" evidence="1">
    <location>
        <begin position="50"/>
        <end position="63"/>
    </location>
</feature>
<feature type="compositionally biased region" description="Low complexity" evidence="1">
    <location>
        <begin position="64"/>
        <end position="78"/>
    </location>
</feature>
<dbReference type="EMBL" id="JAABOA010007169">
    <property type="protein sequence ID" value="KAF9548005.1"/>
    <property type="molecule type" value="Genomic_DNA"/>
</dbReference>
<name>A0A9P6FE40_9FUNG</name>
<evidence type="ECO:0000313" key="3">
    <source>
        <dbReference type="Proteomes" id="UP000780801"/>
    </source>
</evidence>
<evidence type="ECO:0000256" key="1">
    <source>
        <dbReference type="SAM" id="MobiDB-lite"/>
    </source>
</evidence>
<feature type="non-terminal residue" evidence="2">
    <location>
        <position position="1"/>
    </location>
</feature>
<feature type="region of interest" description="Disordered" evidence="1">
    <location>
        <begin position="50"/>
        <end position="88"/>
    </location>
</feature>
<proteinExistence type="predicted"/>
<gene>
    <name evidence="2" type="ORF">BGW38_009616</name>
</gene>
<evidence type="ECO:0000313" key="2">
    <source>
        <dbReference type="EMBL" id="KAF9548005.1"/>
    </source>
</evidence>
<dbReference type="Proteomes" id="UP000780801">
    <property type="component" value="Unassembled WGS sequence"/>
</dbReference>